<dbReference type="EMBL" id="JACONZ010000001">
    <property type="protein sequence ID" value="MBC5580240.1"/>
    <property type="molecule type" value="Genomic_DNA"/>
</dbReference>
<comment type="caution">
    <text evidence="1">The sequence shown here is derived from an EMBL/GenBank/DDBJ whole genome shotgun (WGS) entry which is preliminary data.</text>
</comment>
<proteinExistence type="predicted"/>
<dbReference type="RefSeq" id="WP_186886605.1">
    <property type="nucleotide sequence ID" value="NZ_JACONZ010000001.1"/>
</dbReference>
<evidence type="ECO:0008006" key="3">
    <source>
        <dbReference type="Google" id="ProtNLM"/>
    </source>
</evidence>
<reference evidence="1" key="1">
    <citation type="submission" date="2020-08" db="EMBL/GenBank/DDBJ databases">
        <title>Genome public.</title>
        <authorList>
            <person name="Liu C."/>
            <person name="Sun Q."/>
        </authorList>
    </citation>
    <scope>NUCLEOTIDE SEQUENCE</scope>
    <source>
        <strain evidence="1">BX8</strain>
    </source>
</reference>
<protein>
    <recommendedName>
        <fullName evidence="3">DHHW protein</fullName>
    </recommendedName>
</protein>
<dbReference type="AlphaFoldDB" id="A0A923I4L6"/>
<gene>
    <name evidence="1" type="ORF">H8S23_01835</name>
</gene>
<evidence type="ECO:0000313" key="1">
    <source>
        <dbReference type="EMBL" id="MBC5580240.1"/>
    </source>
</evidence>
<dbReference type="InterPro" id="IPR025945">
    <property type="entry name" value="DHHW"/>
</dbReference>
<evidence type="ECO:0000313" key="2">
    <source>
        <dbReference type="Proteomes" id="UP000659630"/>
    </source>
</evidence>
<dbReference type="Proteomes" id="UP000659630">
    <property type="component" value="Unassembled WGS sequence"/>
</dbReference>
<dbReference type="Pfam" id="PF14286">
    <property type="entry name" value="DHHW"/>
    <property type="match status" value="1"/>
</dbReference>
<keyword evidence="2" id="KW-1185">Reference proteome</keyword>
<name>A0A923I4L6_9FIRM</name>
<accession>A0A923I4L6</accession>
<sequence length="413" mass="46103">MKNKLKAILKYPAILLFFAFILLYSVADSMVNDRRESELENRKLAQKPAMTVKNLLAAKETEKFSYLYEQYINDQFLGRDGWISLKSRAESVLLKTENNGVLYGKDGTMYQKFFVLDTAAGGGTQLETNIENVRQFIARHPGLVKVMIVPSADMVVTDKLPLAAPFVDEAPWMAQMAQVFAGDAVFLDPTQTLRGHADEYLFYRTDHHWTTLGAYYAYLQYAGAAGRDAASAAGLVPTQVGDFLGTLYSKTKLYNAQADLLSYYPQLDGQMTIVQLLDKADRDAVQQAYEAGQMSEEAYAQVADRVVDLYETDKLSTRDKYAMFLYGNNGFSRIEGEGKGKVLVIKDSYANCFVPFLTADYAQIDVVDLRSLKGTTVDALIAENSYDDVLVLYNFQSFSSDTNLVLLNRGSGN</sequence>
<organism evidence="1 2">
    <name type="scientific">Anaerofilum hominis</name>
    <dbReference type="NCBI Taxonomy" id="2763016"/>
    <lineage>
        <taxon>Bacteria</taxon>
        <taxon>Bacillati</taxon>
        <taxon>Bacillota</taxon>
        <taxon>Clostridia</taxon>
        <taxon>Eubacteriales</taxon>
        <taxon>Oscillospiraceae</taxon>
        <taxon>Anaerofilum</taxon>
    </lineage>
</organism>